<dbReference type="PANTHER" id="PTHR30483">
    <property type="entry name" value="LEUCINE-SPECIFIC-BINDING PROTEIN"/>
    <property type="match status" value="1"/>
</dbReference>
<proteinExistence type="inferred from homology"/>
<feature type="domain" description="Leucine-binding protein" evidence="4">
    <location>
        <begin position="37"/>
        <end position="393"/>
    </location>
</feature>
<dbReference type="GO" id="GO:0006865">
    <property type="term" value="P:amino acid transport"/>
    <property type="evidence" value="ECO:0007669"/>
    <property type="project" value="UniProtKB-KW"/>
</dbReference>
<keyword evidence="6" id="KW-1185">Reference proteome</keyword>
<evidence type="ECO:0000256" key="1">
    <source>
        <dbReference type="ARBA" id="ARBA00010062"/>
    </source>
</evidence>
<protein>
    <submittedName>
        <fullName evidence="5">ABC transporter substrate-binding protein</fullName>
    </submittedName>
</protein>
<evidence type="ECO:0000313" key="6">
    <source>
        <dbReference type="Proteomes" id="UP000672602"/>
    </source>
</evidence>
<reference evidence="5" key="1">
    <citation type="submission" date="2021-04" db="EMBL/GenBank/DDBJ databases">
        <authorList>
            <person name="Zhang D.-C."/>
        </authorList>
    </citation>
    <scope>NUCLEOTIDE SEQUENCE</scope>
    <source>
        <strain evidence="5">CGMCC 1.15697</strain>
    </source>
</reference>
<dbReference type="EMBL" id="JAGMWN010000012">
    <property type="protein sequence ID" value="MBP5858850.1"/>
    <property type="molecule type" value="Genomic_DNA"/>
</dbReference>
<evidence type="ECO:0000256" key="3">
    <source>
        <dbReference type="ARBA" id="ARBA00022970"/>
    </source>
</evidence>
<dbReference type="RefSeq" id="WP_210683443.1">
    <property type="nucleotide sequence ID" value="NZ_JAGMWN010000012.1"/>
</dbReference>
<gene>
    <name evidence="5" type="ORF">KAJ83_17660</name>
</gene>
<dbReference type="InterPro" id="IPR028081">
    <property type="entry name" value="Leu-bd"/>
</dbReference>
<dbReference type="SUPFAM" id="SSF53822">
    <property type="entry name" value="Periplasmic binding protein-like I"/>
    <property type="match status" value="1"/>
</dbReference>
<dbReference type="AlphaFoldDB" id="A0A8J7S2W5"/>
<dbReference type="Proteomes" id="UP000672602">
    <property type="component" value="Unassembled WGS sequence"/>
</dbReference>
<dbReference type="Gene3D" id="3.40.50.2300">
    <property type="match status" value="2"/>
</dbReference>
<name>A0A8J7S2W5_9PROT</name>
<sequence length="418" mass="44573">MRARRLLPILLVIGLAMGGALSFAGGAARAQTDGTVTVTLGAAISESGRFAAISREVIDGYALVVETVNEAGGIALADGRRARFALAFRDDESDTAGATAATRALIEEDGVDFLLGPYSSGLSESVAAVAEAADMPVVISNGTASFLFDQGRRNLFAVPSTSRQYLAGTVDLIGKELLAVGRDPAEARIALAFLGNAGTQEIRDGVLDELMRWGMTIAVDEVLAEDFSNLPAILKAAEAARADALLFSGFSAGSTAAVDALHAAGIYLPLVAMTHCDPAALADRPPAARDYLICGTQWDRYLSYRDRWFGTANEYAFFYEEKTGRPVTYQAAQSSAAVLVLADAIERAGTLERDAVRAALAETNLETLFGEIRFDETGRNVAKPMLFYQIRDGRFQIVAPANWAWDTVVYPAPPRSMR</sequence>
<organism evidence="5 6">
    <name type="scientific">Marivibrio halodurans</name>
    <dbReference type="NCBI Taxonomy" id="2039722"/>
    <lineage>
        <taxon>Bacteria</taxon>
        <taxon>Pseudomonadati</taxon>
        <taxon>Pseudomonadota</taxon>
        <taxon>Alphaproteobacteria</taxon>
        <taxon>Rhodospirillales</taxon>
        <taxon>Rhodospirillaceae</taxon>
        <taxon>Marivibrio</taxon>
    </lineage>
</organism>
<evidence type="ECO:0000313" key="5">
    <source>
        <dbReference type="EMBL" id="MBP5858850.1"/>
    </source>
</evidence>
<dbReference type="InterPro" id="IPR028082">
    <property type="entry name" value="Peripla_BP_I"/>
</dbReference>
<keyword evidence="2" id="KW-0732">Signal</keyword>
<dbReference type="InterPro" id="IPR051010">
    <property type="entry name" value="BCAA_transport"/>
</dbReference>
<evidence type="ECO:0000259" key="4">
    <source>
        <dbReference type="Pfam" id="PF13458"/>
    </source>
</evidence>
<evidence type="ECO:0000256" key="2">
    <source>
        <dbReference type="ARBA" id="ARBA00022729"/>
    </source>
</evidence>
<comment type="similarity">
    <text evidence="1">Belongs to the leucine-binding protein family.</text>
</comment>
<comment type="caution">
    <text evidence="5">The sequence shown here is derived from an EMBL/GenBank/DDBJ whole genome shotgun (WGS) entry which is preliminary data.</text>
</comment>
<dbReference type="PANTHER" id="PTHR30483:SF37">
    <property type="entry name" value="ABC TRANSPORTER SUBSTRATE-BINDING PROTEIN"/>
    <property type="match status" value="1"/>
</dbReference>
<dbReference type="Pfam" id="PF13458">
    <property type="entry name" value="Peripla_BP_6"/>
    <property type="match status" value="1"/>
</dbReference>
<keyword evidence="3" id="KW-0813">Transport</keyword>
<keyword evidence="3" id="KW-0029">Amino-acid transport</keyword>
<accession>A0A8J7S2W5</accession>